<keyword evidence="3" id="KW-0233">DNA recombination</keyword>
<dbReference type="PANTHER" id="PTHR30349:SF64">
    <property type="entry name" value="PROPHAGE INTEGRASE INTD-RELATED"/>
    <property type="match status" value="1"/>
</dbReference>
<dbReference type="InterPro" id="IPR050090">
    <property type="entry name" value="Tyrosine_recombinase_XerCD"/>
</dbReference>
<name>A0ABT1MGG0_9BACT</name>
<dbReference type="InterPro" id="IPR002104">
    <property type="entry name" value="Integrase_catalytic"/>
</dbReference>
<dbReference type="Pfam" id="PF00589">
    <property type="entry name" value="Phage_integrase"/>
    <property type="match status" value="1"/>
</dbReference>
<comment type="similarity">
    <text evidence="1">Belongs to the 'phage' integrase family.</text>
</comment>
<evidence type="ECO:0000256" key="2">
    <source>
        <dbReference type="ARBA" id="ARBA00023125"/>
    </source>
</evidence>
<keyword evidence="2" id="KW-0238">DNA-binding</keyword>
<comment type="caution">
    <text evidence="5">The sequence shown here is derived from an EMBL/GenBank/DDBJ whole genome shotgun (WGS) entry which is preliminary data.</text>
</comment>
<evidence type="ECO:0000313" key="6">
    <source>
        <dbReference type="Proteomes" id="UP001205603"/>
    </source>
</evidence>
<sequence>MATKVKLRRKPITQGRATLFLDYYPPILDPETMKMIHKEYLGIYIFQEPQNEIQREYNADMLLKAEAIQAMRIQAVINEEFGFLDKRKQKGDFLAYFRSFLMKKDPKWKMVYAHFEKFTKGKCTFGEVNVDLCRKFREYLLNANQLKFSKKKLERNSAAGYYSTFRGLLKIAYRDKMIRENVNDFLEKIEYKDVKKEFLTAEELGRLAGAPCEIPVLKAASLFACLTGLRISDILKLDWKHIVPAQDGGYCMRLRTEKTETETTLPISDEALELCGERSTGKVFKGLERSMIQHPLQKWLKSAGIEKHITFHCFRHTFATLQIALGTDIFTVSKMLTHKNVSTTQIYAELVNEKKRESANRISLKKLVLKED</sequence>
<evidence type="ECO:0000256" key="1">
    <source>
        <dbReference type="ARBA" id="ARBA00008857"/>
    </source>
</evidence>
<keyword evidence="6" id="KW-1185">Reference proteome</keyword>
<accession>A0ABT1MGG0</accession>
<dbReference type="Gene3D" id="1.10.443.10">
    <property type="entry name" value="Intergrase catalytic core"/>
    <property type="match status" value="1"/>
</dbReference>
<dbReference type="Pfam" id="PF13102">
    <property type="entry name" value="Phage_int_SAM_5"/>
    <property type="match status" value="1"/>
</dbReference>
<dbReference type="InterPro" id="IPR011010">
    <property type="entry name" value="DNA_brk_join_enz"/>
</dbReference>
<organism evidence="5 6">
    <name type="scientific">Coprobacter tertius</name>
    <dbReference type="NCBI Taxonomy" id="2944915"/>
    <lineage>
        <taxon>Bacteria</taxon>
        <taxon>Pseudomonadati</taxon>
        <taxon>Bacteroidota</taxon>
        <taxon>Bacteroidia</taxon>
        <taxon>Bacteroidales</taxon>
        <taxon>Barnesiellaceae</taxon>
        <taxon>Coprobacter</taxon>
    </lineage>
</organism>
<dbReference type="Proteomes" id="UP001205603">
    <property type="component" value="Unassembled WGS sequence"/>
</dbReference>
<dbReference type="InterPro" id="IPR013762">
    <property type="entry name" value="Integrase-like_cat_sf"/>
</dbReference>
<evidence type="ECO:0000256" key="3">
    <source>
        <dbReference type="ARBA" id="ARBA00023172"/>
    </source>
</evidence>
<reference evidence="5 6" key="1">
    <citation type="submission" date="2022-07" db="EMBL/GenBank/DDBJ databases">
        <title>Fecal culturing of patients with breast cancer.</title>
        <authorList>
            <person name="Teng N.M.Y."/>
            <person name="Kiu R."/>
            <person name="Evans R."/>
            <person name="Baker D.J."/>
            <person name="Zenner C."/>
            <person name="Robinson S.D."/>
            <person name="Hall L.J."/>
        </authorList>
    </citation>
    <scope>NUCLEOTIDE SEQUENCE [LARGE SCALE GENOMIC DNA]</scope>
    <source>
        <strain evidence="5 6">LH1063</strain>
    </source>
</reference>
<dbReference type="InterPro" id="IPR010998">
    <property type="entry name" value="Integrase_recombinase_N"/>
</dbReference>
<protein>
    <submittedName>
        <fullName evidence="5">Site-specific integrase</fullName>
    </submittedName>
</protein>
<dbReference type="EMBL" id="JANDHW010000005">
    <property type="protein sequence ID" value="MCP9611734.1"/>
    <property type="molecule type" value="Genomic_DNA"/>
</dbReference>
<dbReference type="PROSITE" id="PS51898">
    <property type="entry name" value="TYR_RECOMBINASE"/>
    <property type="match status" value="1"/>
</dbReference>
<dbReference type="InterPro" id="IPR025269">
    <property type="entry name" value="SAM-like_dom"/>
</dbReference>
<dbReference type="PANTHER" id="PTHR30349">
    <property type="entry name" value="PHAGE INTEGRASE-RELATED"/>
    <property type="match status" value="1"/>
</dbReference>
<dbReference type="Gene3D" id="1.10.150.130">
    <property type="match status" value="1"/>
</dbReference>
<dbReference type="SUPFAM" id="SSF56349">
    <property type="entry name" value="DNA breaking-rejoining enzymes"/>
    <property type="match status" value="1"/>
</dbReference>
<gene>
    <name evidence="5" type="ORF">NMU02_06490</name>
</gene>
<evidence type="ECO:0000259" key="4">
    <source>
        <dbReference type="PROSITE" id="PS51898"/>
    </source>
</evidence>
<dbReference type="CDD" id="cd01185">
    <property type="entry name" value="INTN1_C_like"/>
    <property type="match status" value="1"/>
</dbReference>
<feature type="domain" description="Tyr recombinase" evidence="4">
    <location>
        <begin position="194"/>
        <end position="360"/>
    </location>
</feature>
<evidence type="ECO:0000313" key="5">
    <source>
        <dbReference type="EMBL" id="MCP9611734.1"/>
    </source>
</evidence>
<proteinExistence type="inferred from homology"/>